<dbReference type="Proteomes" id="UP001501218">
    <property type="component" value="Unassembled WGS sequence"/>
</dbReference>
<protein>
    <submittedName>
        <fullName evidence="10">Sugar ABC transporter permease</fullName>
    </submittedName>
</protein>
<reference evidence="11" key="1">
    <citation type="journal article" date="2019" name="Int. J. Syst. Evol. Microbiol.">
        <title>The Global Catalogue of Microorganisms (GCM) 10K type strain sequencing project: providing services to taxonomists for standard genome sequencing and annotation.</title>
        <authorList>
            <consortium name="The Broad Institute Genomics Platform"/>
            <consortium name="The Broad Institute Genome Sequencing Center for Infectious Disease"/>
            <person name="Wu L."/>
            <person name="Ma J."/>
        </authorList>
    </citation>
    <scope>NUCLEOTIDE SEQUENCE [LARGE SCALE GENOMIC DNA]</scope>
    <source>
        <strain evidence="11">JCM 16221</strain>
    </source>
</reference>
<sequence>MTATEAIRPAAQTPAGKPRRAPRRHWTEPSTWFAAPALVFFGAFVIVPIVVVLVLSMTDWNGLSAPAFNYGGNWSELVTDPGMWHSIWVSLLVMVLCWVMQTPISMLLGVYVAGQQRSRAVLASLFFLPLVLSSTGIGIVWRNLLDPDFGVLAALGLPGINLLGDTDRALYVLIFVVSWQFIPFHTLLYQAGVRQIPKQLYEAAEIDGASPVQKFFTITLPQLRNTIITSSTLMLVGSLTYFDLFYVLAEGGPGDATRILPVNMYVIGFEQYELGYASAVALILVAVGTALSVGLTKYSGFARMRSEQEGA</sequence>
<dbReference type="Pfam" id="PF00528">
    <property type="entry name" value="BPD_transp_1"/>
    <property type="match status" value="1"/>
</dbReference>
<gene>
    <name evidence="10" type="ORF">GCM10009854_34230</name>
</gene>
<keyword evidence="2 7" id="KW-0813">Transport</keyword>
<feature type="domain" description="ABC transmembrane type-1" evidence="9">
    <location>
        <begin position="87"/>
        <end position="295"/>
    </location>
</feature>
<keyword evidence="5 7" id="KW-1133">Transmembrane helix</keyword>
<dbReference type="CDD" id="cd06261">
    <property type="entry name" value="TM_PBP2"/>
    <property type="match status" value="1"/>
</dbReference>
<feature type="transmembrane region" description="Helical" evidence="7">
    <location>
        <begin position="32"/>
        <end position="55"/>
    </location>
</feature>
<evidence type="ECO:0000256" key="1">
    <source>
        <dbReference type="ARBA" id="ARBA00004651"/>
    </source>
</evidence>
<organism evidence="10 11">
    <name type="scientific">Saccharopolyspora halophila</name>
    <dbReference type="NCBI Taxonomy" id="405551"/>
    <lineage>
        <taxon>Bacteria</taxon>
        <taxon>Bacillati</taxon>
        <taxon>Actinomycetota</taxon>
        <taxon>Actinomycetes</taxon>
        <taxon>Pseudonocardiales</taxon>
        <taxon>Pseudonocardiaceae</taxon>
        <taxon>Saccharopolyspora</taxon>
    </lineage>
</organism>
<comment type="subcellular location">
    <subcellularLocation>
        <location evidence="1 7">Cell membrane</location>
        <topology evidence="1 7">Multi-pass membrane protein</topology>
    </subcellularLocation>
</comment>
<evidence type="ECO:0000313" key="11">
    <source>
        <dbReference type="Proteomes" id="UP001501218"/>
    </source>
</evidence>
<dbReference type="SUPFAM" id="SSF161098">
    <property type="entry name" value="MetI-like"/>
    <property type="match status" value="1"/>
</dbReference>
<comment type="similarity">
    <text evidence="7">Belongs to the binding-protein-dependent transport system permease family.</text>
</comment>
<evidence type="ECO:0000256" key="6">
    <source>
        <dbReference type="ARBA" id="ARBA00023136"/>
    </source>
</evidence>
<dbReference type="PANTHER" id="PTHR30193">
    <property type="entry name" value="ABC TRANSPORTER PERMEASE PROTEIN"/>
    <property type="match status" value="1"/>
</dbReference>
<dbReference type="PROSITE" id="PS50928">
    <property type="entry name" value="ABC_TM1"/>
    <property type="match status" value="1"/>
</dbReference>
<feature type="region of interest" description="Disordered" evidence="8">
    <location>
        <begin position="1"/>
        <end position="24"/>
    </location>
</feature>
<dbReference type="RefSeq" id="WP_344133301.1">
    <property type="nucleotide sequence ID" value="NZ_BAAARA010000010.1"/>
</dbReference>
<accession>A0ABP5TLV1</accession>
<feature type="transmembrane region" description="Helical" evidence="7">
    <location>
        <begin position="169"/>
        <end position="189"/>
    </location>
</feature>
<keyword evidence="6 7" id="KW-0472">Membrane</keyword>
<evidence type="ECO:0000256" key="7">
    <source>
        <dbReference type="RuleBase" id="RU363032"/>
    </source>
</evidence>
<keyword evidence="3" id="KW-1003">Cell membrane</keyword>
<dbReference type="EMBL" id="BAAARA010000010">
    <property type="protein sequence ID" value="GAA2353348.1"/>
    <property type="molecule type" value="Genomic_DNA"/>
</dbReference>
<evidence type="ECO:0000256" key="2">
    <source>
        <dbReference type="ARBA" id="ARBA00022448"/>
    </source>
</evidence>
<proteinExistence type="inferred from homology"/>
<feature type="transmembrane region" description="Helical" evidence="7">
    <location>
        <begin position="274"/>
        <end position="295"/>
    </location>
</feature>
<keyword evidence="11" id="KW-1185">Reference proteome</keyword>
<name>A0ABP5TLV1_9PSEU</name>
<evidence type="ECO:0000256" key="8">
    <source>
        <dbReference type="SAM" id="MobiDB-lite"/>
    </source>
</evidence>
<evidence type="ECO:0000256" key="4">
    <source>
        <dbReference type="ARBA" id="ARBA00022692"/>
    </source>
</evidence>
<dbReference type="InterPro" id="IPR035906">
    <property type="entry name" value="MetI-like_sf"/>
</dbReference>
<feature type="transmembrane region" description="Helical" evidence="7">
    <location>
        <begin position="87"/>
        <end position="113"/>
    </location>
</feature>
<feature type="transmembrane region" description="Helical" evidence="7">
    <location>
        <begin position="227"/>
        <end position="248"/>
    </location>
</feature>
<dbReference type="InterPro" id="IPR051393">
    <property type="entry name" value="ABC_transporter_permease"/>
</dbReference>
<feature type="transmembrane region" description="Helical" evidence="7">
    <location>
        <begin position="120"/>
        <end position="141"/>
    </location>
</feature>
<dbReference type="InterPro" id="IPR000515">
    <property type="entry name" value="MetI-like"/>
</dbReference>
<evidence type="ECO:0000256" key="3">
    <source>
        <dbReference type="ARBA" id="ARBA00022475"/>
    </source>
</evidence>
<dbReference type="PANTHER" id="PTHR30193:SF37">
    <property type="entry name" value="INNER MEMBRANE ABC TRANSPORTER PERMEASE PROTEIN YCJO"/>
    <property type="match status" value="1"/>
</dbReference>
<evidence type="ECO:0000259" key="9">
    <source>
        <dbReference type="PROSITE" id="PS50928"/>
    </source>
</evidence>
<keyword evidence="4 7" id="KW-0812">Transmembrane</keyword>
<dbReference type="Gene3D" id="1.10.3720.10">
    <property type="entry name" value="MetI-like"/>
    <property type="match status" value="1"/>
</dbReference>
<evidence type="ECO:0000256" key="5">
    <source>
        <dbReference type="ARBA" id="ARBA00022989"/>
    </source>
</evidence>
<evidence type="ECO:0000313" key="10">
    <source>
        <dbReference type="EMBL" id="GAA2353348.1"/>
    </source>
</evidence>
<comment type="caution">
    <text evidence="10">The sequence shown here is derived from an EMBL/GenBank/DDBJ whole genome shotgun (WGS) entry which is preliminary data.</text>
</comment>